<evidence type="ECO:0000256" key="2">
    <source>
        <dbReference type="ARBA" id="ARBA00022827"/>
    </source>
</evidence>
<evidence type="ECO:0000256" key="3">
    <source>
        <dbReference type="ARBA" id="ARBA00023002"/>
    </source>
</evidence>
<dbReference type="SUPFAM" id="SSF56176">
    <property type="entry name" value="FAD-binding/transporter-associated domain-like"/>
    <property type="match status" value="1"/>
</dbReference>
<dbReference type="AlphaFoldDB" id="A0A844TGH0"/>
<dbReference type="EMBL" id="WQNE01000035">
    <property type="protein sequence ID" value="MVT77486.1"/>
    <property type="molecule type" value="Genomic_DNA"/>
</dbReference>
<dbReference type="Pfam" id="PF00941">
    <property type="entry name" value="FAD_binding_5"/>
    <property type="match status" value="1"/>
</dbReference>
<dbReference type="InterPro" id="IPR002346">
    <property type="entry name" value="Mopterin_DH_FAD-bd"/>
</dbReference>
<dbReference type="Pfam" id="PF03450">
    <property type="entry name" value="CO_deh_flav_C"/>
    <property type="match status" value="1"/>
</dbReference>
<dbReference type="RefSeq" id="WP_157335038.1">
    <property type="nucleotide sequence ID" value="NZ_JANADL010000008.1"/>
</dbReference>
<dbReference type="Gene3D" id="3.30.465.10">
    <property type="match status" value="1"/>
</dbReference>
<keyword evidence="1" id="KW-0285">Flavoprotein</keyword>
<organism evidence="5 6">
    <name type="scientific">Bradyrhizobium cajani</name>
    <dbReference type="NCBI Taxonomy" id="1928661"/>
    <lineage>
        <taxon>Bacteria</taxon>
        <taxon>Pseudomonadati</taxon>
        <taxon>Pseudomonadota</taxon>
        <taxon>Alphaproteobacteria</taxon>
        <taxon>Hyphomicrobiales</taxon>
        <taxon>Nitrobacteraceae</taxon>
        <taxon>Bradyrhizobium</taxon>
    </lineage>
</organism>
<dbReference type="GO" id="GO:0071949">
    <property type="term" value="F:FAD binding"/>
    <property type="evidence" value="ECO:0007669"/>
    <property type="project" value="InterPro"/>
</dbReference>
<dbReference type="PROSITE" id="PS51387">
    <property type="entry name" value="FAD_PCMH"/>
    <property type="match status" value="1"/>
</dbReference>
<feature type="domain" description="FAD-binding PCMH-type" evidence="4">
    <location>
        <begin position="1"/>
        <end position="177"/>
    </location>
</feature>
<dbReference type="Proteomes" id="UP000449969">
    <property type="component" value="Unassembled WGS sequence"/>
</dbReference>
<dbReference type="InterPro" id="IPR016167">
    <property type="entry name" value="FAD-bd_PCMH_sub1"/>
</dbReference>
<keyword evidence="2" id="KW-0274">FAD</keyword>
<name>A0A844TGH0_9BRAD</name>
<dbReference type="OrthoDB" id="9793944at2"/>
<dbReference type="InterPro" id="IPR036318">
    <property type="entry name" value="FAD-bd_PCMH-like_sf"/>
</dbReference>
<dbReference type="GO" id="GO:0016491">
    <property type="term" value="F:oxidoreductase activity"/>
    <property type="evidence" value="ECO:0007669"/>
    <property type="project" value="UniProtKB-KW"/>
</dbReference>
<evidence type="ECO:0000313" key="6">
    <source>
        <dbReference type="Proteomes" id="UP000449969"/>
    </source>
</evidence>
<dbReference type="PANTHER" id="PTHR42659:SF2">
    <property type="entry name" value="XANTHINE DEHYDROGENASE SUBUNIT C-RELATED"/>
    <property type="match status" value="1"/>
</dbReference>
<gene>
    <name evidence="5" type="ORF">GPL20_31290</name>
</gene>
<dbReference type="SMART" id="SM01092">
    <property type="entry name" value="CO_deh_flav_C"/>
    <property type="match status" value="1"/>
</dbReference>
<dbReference type="Gene3D" id="3.30.390.50">
    <property type="entry name" value="CO dehydrogenase flavoprotein, C-terminal domain"/>
    <property type="match status" value="1"/>
</dbReference>
<dbReference type="PANTHER" id="PTHR42659">
    <property type="entry name" value="XANTHINE DEHYDROGENASE SUBUNIT C-RELATED"/>
    <property type="match status" value="1"/>
</dbReference>
<accession>A0A844TGH0</accession>
<reference evidence="5 6" key="1">
    <citation type="submission" date="2019-12" db="EMBL/GenBank/DDBJ databases">
        <title>Draft genome sequences Bradyrhizobium cajani AMBPC1010, Bradyrhizobium pachyrhizi AMBPC1040 and Bradyrhizobium yuanmingense ALSPC3051, three plant growth promoting strains isolated from nodules of Cajanus cajan L. in Dominican Republic.</title>
        <authorList>
            <person name="Flores-Felix J.D."/>
            <person name="Araujo J."/>
            <person name="Diaz-Alcantara C."/>
            <person name="Gonzalez-Andres F."/>
            <person name="Velazquez E."/>
        </authorList>
    </citation>
    <scope>NUCLEOTIDE SEQUENCE [LARGE SCALE GENOMIC DNA]</scope>
    <source>
        <strain evidence="5 6">1010</strain>
    </source>
</reference>
<dbReference type="InterPro" id="IPR051312">
    <property type="entry name" value="Diverse_Substr_Oxidored"/>
</dbReference>
<dbReference type="InterPro" id="IPR016169">
    <property type="entry name" value="FAD-bd_PCMH_sub2"/>
</dbReference>
<dbReference type="InterPro" id="IPR016166">
    <property type="entry name" value="FAD-bd_PCMH"/>
</dbReference>
<protein>
    <submittedName>
        <fullName evidence="5">Carbon monoxide dehydrogenase</fullName>
    </submittedName>
</protein>
<dbReference type="InterPro" id="IPR036683">
    <property type="entry name" value="CO_DH_flav_C_dom_sf"/>
</dbReference>
<dbReference type="InterPro" id="IPR005107">
    <property type="entry name" value="CO_DH_flav_C"/>
</dbReference>
<sequence length="271" mass="29349">MKPAAFDYLRAATTSEALEALAQQGGDARVLAGGQSLMAMLNMRLAKPKLLVDIMRIKELRRIERQKDAVVIGASVRQAELLAWPALAEALPLVALALPWVGHMQTRSRGTVCGSLAHADPSAEMPLTLVALGGEVLLRSAKRRRRVAAKDFFAGMMLTARADDELIEGISLPIARDGRFAFREVARRHGDFAIVACAAMKTSSGVRLAVGGVADVPTARDWPRLDGTALDDALNAFAYELGARDDVHATARYRRDLVRMIGRDLIGEVLQ</sequence>
<dbReference type="Gene3D" id="3.30.43.10">
    <property type="entry name" value="Uridine Diphospho-n-acetylenolpyruvylglucosamine Reductase, domain 2"/>
    <property type="match status" value="1"/>
</dbReference>
<proteinExistence type="predicted"/>
<evidence type="ECO:0000259" key="4">
    <source>
        <dbReference type="PROSITE" id="PS51387"/>
    </source>
</evidence>
<keyword evidence="3" id="KW-0560">Oxidoreductase</keyword>
<dbReference type="SUPFAM" id="SSF55447">
    <property type="entry name" value="CO dehydrogenase flavoprotein C-terminal domain-like"/>
    <property type="match status" value="1"/>
</dbReference>
<comment type="caution">
    <text evidence="5">The sequence shown here is derived from an EMBL/GenBank/DDBJ whole genome shotgun (WGS) entry which is preliminary data.</text>
</comment>
<evidence type="ECO:0000313" key="5">
    <source>
        <dbReference type="EMBL" id="MVT77486.1"/>
    </source>
</evidence>
<evidence type="ECO:0000256" key="1">
    <source>
        <dbReference type="ARBA" id="ARBA00022630"/>
    </source>
</evidence>
<keyword evidence="6" id="KW-1185">Reference proteome</keyword>